<organism evidence="3 4">
    <name type="scientific">Streptomyces caniferus</name>
    <dbReference type="NCBI Taxonomy" id="285557"/>
    <lineage>
        <taxon>Bacteria</taxon>
        <taxon>Bacillati</taxon>
        <taxon>Actinomycetota</taxon>
        <taxon>Actinomycetes</taxon>
        <taxon>Kitasatosporales</taxon>
        <taxon>Streptomycetaceae</taxon>
        <taxon>Streptomyces</taxon>
    </lineage>
</organism>
<keyword evidence="4" id="KW-1185">Reference proteome</keyword>
<accession>A0ABZ1VZF5</accession>
<dbReference type="Proteomes" id="UP001432292">
    <property type="component" value="Chromosome"/>
</dbReference>
<evidence type="ECO:0000256" key="1">
    <source>
        <dbReference type="ARBA" id="ARBA00022987"/>
    </source>
</evidence>
<dbReference type="InterPro" id="IPR000638">
    <property type="entry name" value="Gas-vesicle_GvpA-like"/>
</dbReference>
<keyword evidence="1" id="KW-0304">Gas vesicle</keyword>
<evidence type="ECO:0000256" key="2">
    <source>
        <dbReference type="ARBA" id="ARBA00035108"/>
    </source>
</evidence>
<gene>
    <name evidence="3" type="ORF">OG727_35300</name>
</gene>
<dbReference type="Pfam" id="PF00741">
    <property type="entry name" value="Gas_vesicle"/>
    <property type="match status" value="1"/>
</dbReference>
<proteinExistence type="predicted"/>
<dbReference type="EMBL" id="CP108473">
    <property type="protein sequence ID" value="WUS28211.1"/>
    <property type="molecule type" value="Genomic_DNA"/>
</dbReference>
<sequence>MIDLLDRLLNGGAVLTGDIVLSIADVDLVHINLRAVIRSIAPDSPAPW</sequence>
<evidence type="ECO:0000313" key="3">
    <source>
        <dbReference type="EMBL" id="WUS28211.1"/>
    </source>
</evidence>
<protein>
    <submittedName>
        <fullName evidence="3">Gas vesicle protein</fullName>
    </submittedName>
</protein>
<comment type="subcellular location">
    <subcellularLocation>
        <location evidence="2">Gas vesicle</location>
    </subcellularLocation>
</comment>
<reference evidence="3" key="1">
    <citation type="submission" date="2022-10" db="EMBL/GenBank/DDBJ databases">
        <title>The complete genomes of actinobacterial strains from the NBC collection.</title>
        <authorList>
            <person name="Joergensen T.S."/>
            <person name="Alvarez Arevalo M."/>
            <person name="Sterndorff E.B."/>
            <person name="Faurdal D."/>
            <person name="Vuksanovic O."/>
            <person name="Mourched A.-S."/>
            <person name="Charusanti P."/>
            <person name="Shaw S."/>
            <person name="Blin K."/>
            <person name="Weber T."/>
        </authorList>
    </citation>
    <scope>NUCLEOTIDE SEQUENCE</scope>
    <source>
        <strain evidence="3">NBC_01256</strain>
    </source>
</reference>
<name>A0ABZ1VZF5_9ACTN</name>
<evidence type="ECO:0000313" key="4">
    <source>
        <dbReference type="Proteomes" id="UP001432292"/>
    </source>
</evidence>